<protein>
    <submittedName>
        <fullName evidence="1">Uncharacterized protein family (UPF0158)</fullName>
    </submittedName>
</protein>
<dbReference type="EMBL" id="FUWR01000008">
    <property type="protein sequence ID" value="SJZ82331.1"/>
    <property type="molecule type" value="Genomic_DNA"/>
</dbReference>
<dbReference type="OrthoDB" id="5395333at2"/>
<proteinExistence type="predicted"/>
<dbReference type="STRING" id="115783.SAMN02745119_01718"/>
<gene>
    <name evidence="1" type="ORF">SAMN02745119_01718</name>
</gene>
<dbReference type="Pfam" id="PF03682">
    <property type="entry name" value="UPF0158"/>
    <property type="match status" value="1"/>
</dbReference>
<dbReference type="RefSeq" id="WP_078790020.1">
    <property type="nucleotide sequence ID" value="NZ_FUWR01000008.1"/>
</dbReference>
<dbReference type="AlphaFoldDB" id="A0A1T4NSU3"/>
<evidence type="ECO:0000313" key="1">
    <source>
        <dbReference type="EMBL" id="SJZ82331.1"/>
    </source>
</evidence>
<name>A0A1T4NSU3_9BACT</name>
<sequence length="146" mass="16969">MIHSVAIAWDDLLRAFSNMEQDRVYFFDRMTGEIFSVRSDSEDDFWDQIEQQQGRFLEIPVLDTAAERTLINGFLEKQANLELRGLLDHALSGRPPYAKTADILSFFPEEELQLSELRDTFLSNRVKHWLEENELFSLSTSLSAVH</sequence>
<accession>A0A1T4NSU3</accession>
<reference evidence="2" key="1">
    <citation type="submission" date="2017-02" db="EMBL/GenBank/DDBJ databases">
        <authorList>
            <person name="Varghese N."/>
            <person name="Submissions S."/>
        </authorList>
    </citation>
    <scope>NUCLEOTIDE SEQUENCE [LARGE SCALE GENOMIC DNA]</scope>
    <source>
        <strain evidence="2">ATCC BAA-34</strain>
    </source>
</reference>
<dbReference type="Proteomes" id="UP000190102">
    <property type="component" value="Unassembled WGS sequence"/>
</dbReference>
<evidence type="ECO:0000313" key="2">
    <source>
        <dbReference type="Proteomes" id="UP000190102"/>
    </source>
</evidence>
<keyword evidence="2" id="KW-1185">Reference proteome</keyword>
<dbReference type="InterPro" id="IPR005361">
    <property type="entry name" value="UPF0158"/>
</dbReference>
<organism evidence="1 2">
    <name type="scientific">Trichlorobacter thiogenes</name>
    <dbReference type="NCBI Taxonomy" id="115783"/>
    <lineage>
        <taxon>Bacteria</taxon>
        <taxon>Pseudomonadati</taxon>
        <taxon>Thermodesulfobacteriota</taxon>
        <taxon>Desulfuromonadia</taxon>
        <taxon>Geobacterales</taxon>
        <taxon>Geobacteraceae</taxon>
        <taxon>Trichlorobacter</taxon>
    </lineage>
</organism>